<gene>
    <name evidence="1" type="ORF">PsorP6_004518</name>
</gene>
<accession>A0ACC0VIQ0</accession>
<keyword evidence="2" id="KW-1185">Reference proteome</keyword>
<evidence type="ECO:0000313" key="2">
    <source>
        <dbReference type="Proteomes" id="UP001163321"/>
    </source>
</evidence>
<reference evidence="1 2" key="1">
    <citation type="journal article" date="2022" name="bioRxiv">
        <title>The genome of the oomycete Peronosclerospora sorghi, a cosmopolitan pathogen of maize and sorghum, is inflated with dispersed pseudogenes.</title>
        <authorList>
            <person name="Fletcher K."/>
            <person name="Martin F."/>
            <person name="Isakeit T."/>
            <person name="Cavanaugh K."/>
            <person name="Magill C."/>
            <person name="Michelmore R."/>
        </authorList>
    </citation>
    <scope>NUCLEOTIDE SEQUENCE [LARGE SCALE GENOMIC DNA]</scope>
    <source>
        <strain evidence="1">P6</strain>
    </source>
</reference>
<comment type="caution">
    <text evidence="1">The sequence shown here is derived from an EMBL/GenBank/DDBJ whole genome shotgun (WGS) entry which is preliminary data.</text>
</comment>
<organism evidence="1 2">
    <name type="scientific">Peronosclerospora sorghi</name>
    <dbReference type="NCBI Taxonomy" id="230839"/>
    <lineage>
        <taxon>Eukaryota</taxon>
        <taxon>Sar</taxon>
        <taxon>Stramenopiles</taxon>
        <taxon>Oomycota</taxon>
        <taxon>Peronosporomycetes</taxon>
        <taxon>Peronosporales</taxon>
        <taxon>Peronosporaceae</taxon>
        <taxon>Peronosclerospora</taxon>
    </lineage>
</organism>
<dbReference type="EMBL" id="CM047587">
    <property type="protein sequence ID" value="KAI9906324.1"/>
    <property type="molecule type" value="Genomic_DNA"/>
</dbReference>
<protein>
    <submittedName>
        <fullName evidence="1">Uncharacterized protein</fullName>
    </submittedName>
</protein>
<dbReference type="Proteomes" id="UP001163321">
    <property type="component" value="Chromosome 8"/>
</dbReference>
<sequence length="110" mass="12794">MKGTNSDTECFSPEELVAAREDYLEEQEKEQPSPQVRYQSILLLDLLEQHYAPKESLYWITLTLCGLGEYRASRSYCERLLRMEPSHKKAQLLHKRIKEAVAKGFVYVGL</sequence>
<name>A0ACC0VIQ0_9STRA</name>
<evidence type="ECO:0000313" key="1">
    <source>
        <dbReference type="EMBL" id="KAI9906324.1"/>
    </source>
</evidence>
<proteinExistence type="predicted"/>